<organism evidence="2 3">
    <name type="scientific">Pleuronectes platessa</name>
    <name type="common">European plaice</name>
    <dbReference type="NCBI Taxonomy" id="8262"/>
    <lineage>
        <taxon>Eukaryota</taxon>
        <taxon>Metazoa</taxon>
        <taxon>Chordata</taxon>
        <taxon>Craniata</taxon>
        <taxon>Vertebrata</taxon>
        <taxon>Euteleostomi</taxon>
        <taxon>Actinopterygii</taxon>
        <taxon>Neopterygii</taxon>
        <taxon>Teleostei</taxon>
        <taxon>Neoteleostei</taxon>
        <taxon>Acanthomorphata</taxon>
        <taxon>Carangaria</taxon>
        <taxon>Pleuronectiformes</taxon>
        <taxon>Pleuronectoidei</taxon>
        <taxon>Pleuronectidae</taxon>
        <taxon>Pleuronectes</taxon>
    </lineage>
</organism>
<feature type="region of interest" description="Disordered" evidence="1">
    <location>
        <begin position="42"/>
        <end position="107"/>
    </location>
</feature>
<proteinExistence type="predicted"/>
<comment type="caution">
    <text evidence="2">The sequence shown here is derived from an EMBL/GenBank/DDBJ whole genome shotgun (WGS) entry which is preliminary data.</text>
</comment>
<feature type="compositionally biased region" description="Basic and acidic residues" evidence="1">
    <location>
        <begin position="49"/>
        <end position="83"/>
    </location>
</feature>
<name>A0A9N7YXP7_PLEPL</name>
<evidence type="ECO:0000256" key="1">
    <source>
        <dbReference type="SAM" id="MobiDB-lite"/>
    </source>
</evidence>
<evidence type="ECO:0000313" key="3">
    <source>
        <dbReference type="Proteomes" id="UP001153269"/>
    </source>
</evidence>
<dbReference type="AlphaFoldDB" id="A0A9N7YXP7"/>
<accession>A0A9N7YXP7</accession>
<sequence>MYVYAGATLLPVFDAHMEPRRVAGVGVAEHEPSAARYQRCFIQGADGRGGGDEDRREERRRGLEPIPEDIGREEGCTLEREHSVGSAEVLTHTAPGKEKQEIAWQHN</sequence>
<keyword evidence="3" id="KW-1185">Reference proteome</keyword>
<gene>
    <name evidence="2" type="ORF">PLEPLA_LOCUS31489</name>
</gene>
<evidence type="ECO:0000313" key="2">
    <source>
        <dbReference type="EMBL" id="CAB1443773.1"/>
    </source>
</evidence>
<protein>
    <submittedName>
        <fullName evidence="2">Uncharacterized protein</fullName>
    </submittedName>
</protein>
<dbReference type="EMBL" id="CADEAL010003190">
    <property type="protein sequence ID" value="CAB1443773.1"/>
    <property type="molecule type" value="Genomic_DNA"/>
</dbReference>
<dbReference type="Proteomes" id="UP001153269">
    <property type="component" value="Unassembled WGS sequence"/>
</dbReference>
<reference evidence="2" key="1">
    <citation type="submission" date="2020-03" db="EMBL/GenBank/DDBJ databases">
        <authorList>
            <person name="Weist P."/>
        </authorList>
    </citation>
    <scope>NUCLEOTIDE SEQUENCE</scope>
</reference>